<keyword evidence="17" id="KW-1185">Reference proteome</keyword>
<dbReference type="GO" id="GO:0004619">
    <property type="term" value="F:phosphoglycerate mutase activity"/>
    <property type="evidence" value="ECO:0007669"/>
    <property type="project" value="UniProtKB-UniRule"/>
</dbReference>
<dbReference type="InterPro" id="IPR036646">
    <property type="entry name" value="PGAM_B_sf"/>
</dbReference>
<evidence type="ECO:0000313" key="16">
    <source>
        <dbReference type="EMBL" id="MDA0167230.1"/>
    </source>
</evidence>
<dbReference type="Gene3D" id="3.40.720.10">
    <property type="entry name" value="Alkaline Phosphatase, subunit A"/>
    <property type="match status" value="1"/>
</dbReference>
<comment type="function">
    <text evidence="2 9">Catalyzes the interconversion of 2-phosphoglycerate and 3-phosphoglycerate.</text>
</comment>
<feature type="domain" description="BPG-independent PGAM N-terminal" evidence="15">
    <location>
        <begin position="82"/>
        <end position="291"/>
    </location>
</feature>
<comment type="caution">
    <text evidence="16">The sequence shown here is derived from an EMBL/GenBank/DDBJ whole genome shotgun (WGS) entry which is preliminary data.</text>
</comment>
<dbReference type="Pfam" id="PF01676">
    <property type="entry name" value="Metalloenzyme"/>
    <property type="match status" value="1"/>
</dbReference>
<evidence type="ECO:0000256" key="10">
    <source>
        <dbReference type="NCBIfam" id="TIGR01307"/>
    </source>
</evidence>
<keyword evidence="8 9" id="KW-0413">Isomerase</keyword>
<evidence type="ECO:0000256" key="4">
    <source>
        <dbReference type="ARBA" id="ARBA00008819"/>
    </source>
</evidence>
<dbReference type="RefSeq" id="WP_270046480.1">
    <property type="nucleotide sequence ID" value="NZ_JAPDOD010000094.1"/>
</dbReference>
<dbReference type="Pfam" id="PF06415">
    <property type="entry name" value="iPGM_N"/>
    <property type="match status" value="1"/>
</dbReference>
<reference evidence="16" key="1">
    <citation type="submission" date="2022-10" db="EMBL/GenBank/DDBJ databases">
        <title>The WGS of Solirubrobacter ginsenosidimutans DSM 21036.</title>
        <authorList>
            <person name="Jiang Z."/>
        </authorList>
    </citation>
    <scope>NUCLEOTIDE SEQUENCE</scope>
    <source>
        <strain evidence="16">DSM 21036</strain>
    </source>
</reference>
<evidence type="ECO:0000259" key="15">
    <source>
        <dbReference type="Pfam" id="PF06415"/>
    </source>
</evidence>
<evidence type="ECO:0000256" key="13">
    <source>
        <dbReference type="PIRSR" id="PIRSR001492-3"/>
    </source>
</evidence>
<feature type="binding site" evidence="9 12">
    <location>
        <position position="327"/>
    </location>
    <ligand>
        <name>substrate</name>
    </ligand>
</feature>
<feature type="binding site" evidence="9 12">
    <location>
        <begin position="253"/>
        <end position="256"/>
    </location>
    <ligand>
        <name>substrate</name>
    </ligand>
</feature>
<dbReference type="InterPro" id="IPR005995">
    <property type="entry name" value="Pgm_bpd_ind"/>
</dbReference>
<comment type="subunit">
    <text evidence="9">Monomer.</text>
</comment>
<feature type="binding site" evidence="9 13">
    <location>
        <position position="436"/>
    </location>
    <ligand>
        <name>Mn(2+)</name>
        <dbReference type="ChEBI" id="CHEBI:29035"/>
        <label>2</label>
    </ligand>
</feature>
<dbReference type="InterPro" id="IPR017850">
    <property type="entry name" value="Alkaline_phosphatase_core_sf"/>
</dbReference>
<evidence type="ECO:0000256" key="9">
    <source>
        <dbReference type="HAMAP-Rule" id="MF_01038"/>
    </source>
</evidence>
<comment type="cofactor">
    <cofactor evidence="9">
        <name>Mn(2+)</name>
        <dbReference type="ChEBI" id="CHEBI:29035"/>
    </cofactor>
    <text evidence="9">Binds 2 manganese ions per subunit.</text>
</comment>
<feature type="binding site" evidence="9 13">
    <location>
        <position position="395"/>
    </location>
    <ligand>
        <name>Mn(2+)</name>
        <dbReference type="ChEBI" id="CHEBI:29035"/>
        <label>1</label>
    </ligand>
</feature>
<proteinExistence type="inferred from homology"/>
<feature type="binding site" evidence="9 12">
    <location>
        <position position="119"/>
    </location>
    <ligand>
        <name>substrate</name>
    </ligand>
</feature>
<keyword evidence="7 9" id="KW-0464">Manganese</keyword>
<dbReference type="PIRSF" id="PIRSF001492">
    <property type="entry name" value="IPGAM"/>
    <property type="match status" value="1"/>
</dbReference>
<keyword evidence="6 9" id="KW-0324">Glycolysis</keyword>
<name>A0A9X3N2K0_9ACTN</name>
<feature type="binding site" evidence="9 13">
    <location>
        <position position="62"/>
    </location>
    <ligand>
        <name>Mn(2+)</name>
        <dbReference type="ChEBI" id="CHEBI:29035"/>
        <label>2</label>
    </ligand>
</feature>
<evidence type="ECO:0000256" key="2">
    <source>
        <dbReference type="ARBA" id="ARBA00002315"/>
    </source>
</evidence>
<feature type="active site" description="Phosphoserine intermediate" evidence="9 11">
    <location>
        <position position="62"/>
    </location>
</feature>
<dbReference type="Proteomes" id="UP001149140">
    <property type="component" value="Unassembled WGS sequence"/>
</dbReference>
<protein>
    <recommendedName>
        <fullName evidence="9 10">2,3-bisphosphoglycerate-independent phosphoglycerate mutase</fullName>
        <shortName evidence="9">BPG-independent PGAM</shortName>
        <shortName evidence="9">Phosphoglyceromutase</shortName>
        <shortName evidence="9">iPGM</shortName>
        <ecNumber evidence="9 10">5.4.2.12</ecNumber>
    </recommendedName>
</protein>
<dbReference type="EMBL" id="JAPDOD010000094">
    <property type="protein sequence ID" value="MDA0167230.1"/>
    <property type="molecule type" value="Genomic_DNA"/>
</dbReference>
<evidence type="ECO:0000256" key="6">
    <source>
        <dbReference type="ARBA" id="ARBA00023152"/>
    </source>
</evidence>
<dbReference type="InterPro" id="IPR011258">
    <property type="entry name" value="BPG-indep_PGM_N"/>
</dbReference>
<gene>
    <name evidence="9 16" type="primary">gpmI</name>
    <name evidence="16" type="ORF">OM076_43625</name>
</gene>
<evidence type="ECO:0000256" key="12">
    <source>
        <dbReference type="PIRSR" id="PIRSR001492-2"/>
    </source>
</evidence>
<evidence type="ECO:0000256" key="5">
    <source>
        <dbReference type="ARBA" id="ARBA00022723"/>
    </source>
</evidence>
<dbReference type="Gene3D" id="3.40.1450.10">
    <property type="entry name" value="BPG-independent phosphoglycerate mutase, domain B"/>
    <property type="match status" value="1"/>
</dbReference>
<dbReference type="PANTHER" id="PTHR31637:SF0">
    <property type="entry name" value="2,3-BISPHOSPHOGLYCERATE-INDEPENDENT PHOSPHOGLYCERATE MUTASE"/>
    <property type="match status" value="1"/>
</dbReference>
<feature type="binding site" evidence="9 13">
    <location>
        <position position="437"/>
    </location>
    <ligand>
        <name>Mn(2+)</name>
        <dbReference type="ChEBI" id="CHEBI:29035"/>
        <label>2</label>
    </ligand>
</feature>
<dbReference type="NCBIfam" id="TIGR01307">
    <property type="entry name" value="pgm_bpd_ind"/>
    <property type="match status" value="1"/>
</dbReference>
<dbReference type="EC" id="5.4.2.12" evidence="9 10"/>
<evidence type="ECO:0000256" key="1">
    <source>
        <dbReference type="ARBA" id="ARBA00000370"/>
    </source>
</evidence>
<comment type="pathway">
    <text evidence="3 9">Carbohydrate degradation; glycolysis; pyruvate from D-glyceraldehyde 3-phosphate: step 3/5.</text>
</comment>
<dbReference type="SUPFAM" id="SSF53649">
    <property type="entry name" value="Alkaline phosphatase-like"/>
    <property type="match status" value="1"/>
</dbReference>
<dbReference type="GO" id="GO:0030145">
    <property type="term" value="F:manganese ion binding"/>
    <property type="evidence" value="ECO:0007669"/>
    <property type="project" value="UniProtKB-UniRule"/>
</dbReference>
<dbReference type="GO" id="GO:0006007">
    <property type="term" value="P:glucose catabolic process"/>
    <property type="evidence" value="ECO:0007669"/>
    <property type="project" value="InterPro"/>
</dbReference>
<feature type="binding site" evidence="9 13">
    <location>
        <position position="399"/>
    </location>
    <ligand>
        <name>Mn(2+)</name>
        <dbReference type="ChEBI" id="CHEBI:29035"/>
        <label>1</label>
    </ligand>
</feature>
<evidence type="ECO:0000259" key="14">
    <source>
        <dbReference type="Pfam" id="PF01676"/>
    </source>
</evidence>
<feature type="binding site" evidence="9 12">
    <location>
        <position position="181"/>
    </location>
    <ligand>
        <name>substrate</name>
    </ligand>
</feature>
<evidence type="ECO:0000256" key="8">
    <source>
        <dbReference type="ARBA" id="ARBA00023235"/>
    </source>
</evidence>
<feature type="binding site" evidence="9 13">
    <location>
        <position position="454"/>
    </location>
    <ligand>
        <name>Mn(2+)</name>
        <dbReference type="ChEBI" id="CHEBI:29035"/>
        <label>1</label>
    </ligand>
</feature>
<accession>A0A9X3N2K0</accession>
<dbReference type="FunFam" id="3.40.1450.10:FF:000002">
    <property type="entry name" value="2,3-bisphosphoglycerate-independent phosphoglycerate mutase"/>
    <property type="match status" value="1"/>
</dbReference>
<dbReference type="CDD" id="cd16010">
    <property type="entry name" value="iPGM"/>
    <property type="match status" value="1"/>
</dbReference>
<evidence type="ECO:0000256" key="11">
    <source>
        <dbReference type="PIRSR" id="PIRSR001492-1"/>
    </source>
</evidence>
<dbReference type="AlphaFoldDB" id="A0A9X3N2K0"/>
<feature type="binding site" evidence="9 13">
    <location>
        <position position="12"/>
    </location>
    <ligand>
        <name>Mn(2+)</name>
        <dbReference type="ChEBI" id="CHEBI:29035"/>
        <label>2</label>
    </ligand>
</feature>
<sequence length="502" mass="53458">MSLPAVTLVVLDGWGLAPDGPGNAVSLAHTPVFDALWAKHPHTTLTAMGPSVGLPEGQMGNSEVGHLNLGAGAIVPQDLARIDAAVEDGTLAENEVLQAAFRGPERVHLIGLVSDGGVHSSDRHLKALIELAAEWGIDDLVVHAFTDGRDTSPTGGVKYLAEVQGWMDEVGAGRIGSVIGRYFAMDRDKRWDRVQKAYDLLVHGKAEHHADSGAAAAQAAYDRDETDEFIAATTVGEDATIRPGDAVIAFNFRPDRMREITLALCDDAFTEVDRGGAGVIEQYATLAEYDEDWSYPVVFPPKRPALTIAEVIAREGKGQLHVAETEKYPHVTYFFNGGEEHPYEGEVRELVPSPRDVPTYDFKPEMSAHGITDAFIKHFEAEKPAFAIINFANPDMVGHTGVIPAAVKAVETVDECLGRIVNAVHAAGGACLVTADHGNCDHMLNDDGSPNTAHSLNPVPFIVTNGADALDGEGILADVAPTALALLGIEQPAEMTGRSLIA</sequence>
<comment type="catalytic activity">
    <reaction evidence="1 9">
        <text>(2R)-2-phosphoglycerate = (2R)-3-phosphoglycerate</text>
        <dbReference type="Rhea" id="RHEA:15901"/>
        <dbReference type="ChEBI" id="CHEBI:58272"/>
        <dbReference type="ChEBI" id="CHEBI:58289"/>
        <dbReference type="EC" id="5.4.2.12"/>
    </reaction>
</comment>
<feature type="domain" description="Metalloenzyme" evidence="14">
    <location>
        <begin position="6"/>
        <end position="490"/>
    </location>
</feature>
<dbReference type="HAMAP" id="MF_01038">
    <property type="entry name" value="GpmI"/>
    <property type="match status" value="1"/>
</dbReference>
<feature type="binding site" evidence="9 12">
    <location>
        <position position="187"/>
    </location>
    <ligand>
        <name>substrate</name>
    </ligand>
</feature>
<dbReference type="GO" id="GO:0005829">
    <property type="term" value="C:cytosol"/>
    <property type="evidence" value="ECO:0007669"/>
    <property type="project" value="TreeGrafter"/>
</dbReference>
<feature type="binding site" evidence="9 12">
    <location>
        <begin position="149"/>
        <end position="150"/>
    </location>
    <ligand>
        <name>substrate</name>
    </ligand>
</feature>
<evidence type="ECO:0000313" key="17">
    <source>
        <dbReference type="Proteomes" id="UP001149140"/>
    </source>
</evidence>
<dbReference type="GO" id="GO:0006096">
    <property type="term" value="P:glycolytic process"/>
    <property type="evidence" value="ECO:0007669"/>
    <property type="project" value="UniProtKB-UniRule"/>
</dbReference>
<dbReference type="PANTHER" id="PTHR31637">
    <property type="entry name" value="2,3-BISPHOSPHOGLYCERATE-INDEPENDENT PHOSPHOGLYCERATE MUTASE"/>
    <property type="match status" value="1"/>
</dbReference>
<dbReference type="InterPro" id="IPR006124">
    <property type="entry name" value="Metalloenzyme"/>
</dbReference>
<dbReference type="SUPFAM" id="SSF64158">
    <property type="entry name" value="2,3-Bisphosphoglycerate-independent phosphoglycerate mutase, substrate-binding domain"/>
    <property type="match status" value="1"/>
</dbReference>
<organism evidence="16 17">
    <name type="scientific">Solirubrobacter ginsenosidimutans</name>
    <dbReference type="NCBI Taxonomy" id="490573"/>
    <lineage>
        <taxon>Bacteria</taxon>
        <taxon>Bacillati</taxon>
        <taxon>Actinomycetota</taxon>
        <taxon>Thermoleophilia</taxon>
        <taxon>Solirubrobacterales</taxon>
        <taxon>Solirubrobacteraceae</taxon>
        <taxon>Solirubrobacter</taxon>
    </lineage>
</organism>
<evidence type="ECO:0000256" key="3">
    <source>
        <dbReference type="ARBA" id="ARBA00004798"/>
    </source>
</evidence>
<keyword evidence="5 9" id="KW-0479">Metal-binding</keyword>
<evidence type="ECO:0000256" key="7">
    <source>
        <dbReference type="ARBA" id="ARBA00023211"/>
    </source>
</evidence>
<comment type="similarity">
    <text evidence="4 9">Belongs to the BPG-independent phosphoglycerate mutase family.</text>
</comment>